<name>A0A024T956_9STRA</name>
<evidence type="ECO:0000313" key="1">
    <source>
        <dbReference type="EMBL" id="ETV90568.1"/>
    </source>
</evidence>
<organism evidence="1">
    <name type="scientific">Aphanomyces invadans</name>
    <dbReference type="NCBI Taxonomy" id="157072"/>
    <lineage>
        <taxon>Eukaryota</taxon>
        <taxon>Sar</taxon>
        <taxon>Stramenopiles</taxon>
        <taxon>Oomycota</taxon>
        <taxon>Saprolegniomycetes</taxon>
        <taxon>Saprolegniales</taxon>
        <taxon>Verrucalvaceae</taxon>
        <taxon>Aphanomyces</taxon>
    </lineage>
</organism>
<reference evidence="1" key="1">
    <citation type="submission" date="2013-12" db="EMBL/GenBank/DDBJ databases">
        <title>The Genome Sequence of Aphanomyces invadans NJM9701.</title>
        <authorList>
            <consortium name="The Broad Institute Genomics Platform"/>
            <person name="Russ C."/>
            <person name="Tyler B."/>
            <person name="van West P."/>
            <person name="Dieguez-Uribeondo J."/>
            <person name="Young S.K."/>
            <person name="Zeng Q."/>
            <person name="Gargeya S."/>
            <person name="Fitzgerald M."/>
            <person name="Abouelleil A."/>
            <person name="Alvarado L."/>
            <person name="Chapman S.B."/>
            <person name="Gainer-Dewar J."/>
            <person name="Goldberg J."/>
            <person name="Griggs A."/>
            <person name="Gujja S."/>
            <person name="Hansen M."/>
            <person name="Howarth C."/>
            <person name="Imamovic A."/>
            <person name="Ireland A."/>
            <person name="Larimer J."/>
            <person name="McCowan C."/>
            <person name="Murphy C."/>
            <person name="Pearson M."/>
            <person name="Poon T.W."/>
            <person name="Priest M."/>
            <person name="Roberts A."/>
            <person name="Saif S."/>
            <person name="Shea T."/>
            <person name="Sykes S."/>
            <person name="Wortman J."/>
            <person name="Nusbaum C."/>
            <person name="Birren B."/>
        </authorList>
    </citation>
    <scope>NUCLEOTIDE SEQUENCE [LARGE SCALE GENOMIC DNA]</scope>
    <source>
        <strain evidence="1">NJM9701</strain>
    </source>
</reference>
<proteinExistence type="predicted"/>
<sequence length="32" mass="3752">MAGIKAPMLETMYSYLHDNWKLNTKDKLQPLT</sequence>
<gene>
    <name evidence="1" type="ORF">H310_14692</name>
</gene>
<dbReference type="AlphaFoldDB" id="A0A024T956"/>
<dbReference type="RefSeq" id="XP_008880818.1">
    <property type="nucleotide sequence ID" value="XM_008882596.1"/>
</dbReference>
<dbReference type="GeneID" id="20091742"/>
<accession>A0A024T956</accession>
<dbReference type="EMBL" id="KI914032">
    <property type="protein sequence ID" value="ETV90568.1"/>
    <property type="molecule type" value="Genomic_DNA"/>
</dbReference>
<dbReference type="VEuPathDB" id="FungiDB:H310_14692"/>
<protein>
    <submittedName>
        <fullName evidence="1">Uncharacterized protein</fullName>
    </submittedName>
</protein>